<dbReference type="PANTHER" id="PTHR30204">
    <property type="entry name" value="REDOX-CYCLING DRUG-SENSING TRANSCRIPTIONAL ACTIVATOR SOXR"/>
    <property type="match status" value="1"/>
</dbReference>
<dbReference type="Pfam" id="PF07739">
    <property type="entry name" value="TipAS"/>
    <property type="match status" value="1"/>
</dbReference>
<dbReference type="Proteomes" id="UP001321748">
    <property type="component" value="Chromosome"/>
</dbReference>
<dbReference type="InterPro" id="IPR009061">
    <property type="entry name" value="DNA-bd_dom_put_sf"/>
</dbReference>
<dbReference type="EMBL" id="AP026800">
    <property type="protein sequence ID" value="BDR55078.1"/>
    <property type="molecule type" value="Genomic_DNA"/>
</dbReference>
<keyword evidence="1" id="KW-0238">DNA-binding</keyword>
<dbReference type="PANTHER" id="PTHR30204:SF93">
    <property type="entry name" value="HTH MERR-TYPE DOMAIN-CONTAINING PROTEIN"/>
    <property type="match status" value="1"/>
</dbReference>
<sequence length="269" mass="30295">MQNAESETVLTIGKVSQLLGVSERMLRHWEEAGLVSPPRSWSDYREYGPDDIARLKRVVLYRELGLNARQIREVLASPGSLAVSELNHHRAHLVDKIKYLTAALGTLDSLIATAEGKATQGDNMTDTNTTATSAVRDMQAEQEEAHERWGQSQQWMEYAERMASRSKAQKKEDLNLLQAIETQLGQAKREGMDPTCPEALDLIEQHRHSLSWFQVSPSMHVMLGRMYACDPRFKSHYEAIEPGLAEWMQAAIEANAQTHGIDPATAKWE</sequence>
<name>A0ABN6SJ32_9BIFI</name>
<gene>
    <name evidence="3" type="ORF">KIMH_11890</name>
</gene>
<dbReference type="Pfam" id="PF13411">
    <property type="entry name" value="MerR_1"/>
    <property type="match status" value="1"/>
</dbReference>
<dbReference type="InterPro" id="IPR047057">
    <property type="entry name" value="MerR_fam"/>
</dbReference>
<organism evidence="3 4">
    <name type="scientific">Bombiscardovia apis</name>
    <dbReference type="NCBI Taxonomy" id="2932182"/>
    <lineage>
        <taxon>Bacteria</taxon>
        <taxon>Bacillati</taxon>
        <taxon>Actinomycetota</taxon>
        <taxon>Actinomycetes</taxon>
        <taxon>Bifidobacteriales</taxon>
        <taxon>Bifidobacteriaceae</taxon>
        <taxon>Bombiscardovia</taxon>
    </lineage>
</organism>
<keyword evidence="4" id="KW-1185">Reference proteome</keyword>
<protein>
    <submittedName>
        <fullName evidence="3">MerR family transcriptional regulator</fullName>
    </submittedName>
</protein>
<dbReference type="Gene3D" id="1.10.1660.10">
    <property type="match status" value="1"/>
</dbReference>
<dbReference type="PROSITE" id="PS00552">
    <property type="entry name" value="HTH_MERR_1"/>
    <property type="match status" value="1"/>
</dbReference>
<dbReference type="CDD" id="cd00592">
    <property type="entry name" value="HTH_MerR-like"/>
    <property type="match status" value="1"/>
</dbReference>
<dbReference type="SUPFAM" id="SSF89082">
    <property type="entry name" value="Antibiotic binding domain of TipA-like multidrug resistance regulators"/>
    <property type="match status" value="1"/>
</dbReference>
<evidence type="ECO:0000313" key="3">
    <source>
        <dbReference type="EMBL" id="BDR55078.1"/>
    </source>
</evidence>
<evidence type="ECO:0000256" key="1">
    <source>
        <dbReference type="ARBA" id="ARBA00023125"/>
    </source>
</evidence>
<accession>A0ABN6SJ32</accession>
<dbReference type="SUPFAM" id="SSF46955">
    <property type="entry name" value="Putative DNA-binding domain"/>
    <property type="match status" value="1"/>
</dbReference>
<dbReference type="SMART" id="SM00422">
    <property type="entry name" value="HTH_MERR"/>
    <property type="match status" value="1"/>
</dbReference>
<dbReference type="InterPro" id="IPR000551">
    <property type="entry name" value="MerR-type_HTH_dom"/>
</dbReference>
<proteinExistence type="predicted"/>
<feature type="domain" description="HTH merR-type" evidence="2">
    <location>
        <begin position="9"/>
        <end position="77"/>
    </location>
</feature>
<dbReference type="Gene3D" id="1.10.490.50">
    <property type="entry name" value="Antibiotic binding domain of TipA-like multidrug resistance regulators"/>
    <property type="match status" value="1"/>
</dbReference>
<evidence type="ECO:0000259" key="2">
    <source>
        <dbReference type="PROSITE" id="PS50937"/>
    </source>
</evidence>
<dbReference type="PRINTS" id="PR00040">
    <property type="entry name" value="HTHMERR"/>
</dbReference>
<dbReference type="InterPro" id="IPR012925">
    <property type="entry name" value="TipAS_dom"/>
</dbReference>
<dbReference type="PROSITE" id="PS50937">
    <property type="entry name" value="HTH_MERR_2"/>
    <property type="match status" value="1"/>
</dbReference>
<dbReference type="InterPro" id="IPR036244">
    <property type="entry name" value="TipA-like_antibiotic-bd"/>
</dbReference>
<reference evidence="3 4" key="1">
    <citation type="journal article" date="2023" name="Microbiol. Spectr.">
        <title>Symbiosis of Carpenter Bees with Uncharacterized Lactic Acid Bacteria Showing NAD Auxotrophy.</title>
        <authorList>
            <person name="Kawasaki S."/>
            <person name="Ozawa K."/>
            <person name="Mori T."/>
            <person name="Yamamoto A."/>
            <person name="Ito M."/>
            <person name="Ohkuma M."/>
            <person name="Sakamoto M."/>
            <person name="Matsutani M."/>
        </authorList>
    </citation>
    <scope>NUCLEOTIDE SEQUENCE [LARGE SCALE GENOMIC DNA]</scope>
    <source>
        <strain evidence="3 4">KimH</strain>
    </source>
</reference>
<evidence type="ECO:0000313" key="4">
    <source>
        <dbReference type="Proteomes" id="UP001321748"/>
    </source>
</evidence>